<evidence type="ECO:0000313" key="2">
    <source>
        <dbReference type="EMBL" id="VDM36771.1"/>
    </source>
</evidence>
<feature type="region of interest" description="Disordered" evidence="1">
    <location>
        <begin position="29"/>
        <end position="69"/>
    </location>
</feature>
<evidence type="ECO:0000256" key="1">
    <source>
        <dbReference type="SAM" id="MobiDB-lite"/>
    </source>
</evidence>
<name>A0A183UAS5_TOXCA</name>
<dbReference type="AlphaFoldDB" id="A0A183UAS5"/>
<sequence length="589" mass="66533">MKRKNVEEATNSAENVDVCEATPSTKIVRSSFDAGNSENSTAATREEGAAKRKRGRPRKTETTSTPSTSTILDEYPLKLTCFYLINENMWPGLVVLVSVVSSKLQSAEEFFPWFYFQNTLLDYSYFQARILNCRISAENGKTLPDTVDKRPRSINWPVLPGLVSEQNVGKHDEQSIVQSIRARVVPEQQESNTELEDDEEEVTIVHDSSQARSNQKERSVIVQPSSSLRPMNLRSNNDSVVIAEEGSFEDFTQMTRFRTAQIIVRGRWRMLEYPWVTFVIMMHFRTLFVNPYALIEYSDVMANVVEKSGRNCKIQLDFMNFDDLQTALRIFCRSPVTGLKERLNDPNNAIAKKKCQALRSCSVFIGVLKDVVECDDIPDTSSGLGSKESEAIAEWYVPSKYRTFELIPADTQAVFVNMEMIKEYSSVLADSPAIFSDYCMLPQFTSSELITALNVLFRNSHTGRFHSVTLENMETLYKCASLFECLRPMCDAFSKDVSLDAVIKADWYRLKSILQVQASRRKCGEPNRLLLADILSTTAGLLRDTAHVLERLQRAGLADIPMGIGTALMVAVTEARARCDESEAMRLIL</sequence>
<keyword evidence="3" id="KW-1185">Reference proteome</keyword>
<evidence type="ECO:0000313" key="4">
    <source>
        <dbReference type="WBParaSite" id="TCNE_0000559501-mRNA-1"/>
    </source>
</evidence>
<reference evidence="2 3" key="2">
    <citation type="submission" date="2018-11" db="EMBL/GenBank/DDBJ databases">
        <authorList>
            <consortium name="Pathogen Informatics"/>
        </authorList>
    </citation>
    <scope>NUCLEOTIDE SEQUENCE [LARGE SCALE GENOMIC DNA]</scope>
</reference>
<dbReference type="Proteomes" id="UP000050794">
    <property type="component" value="Unassembled WGS sequence"/>
</dbReference>
<organism evidence="3 4">
    <name type="scientific">Toxocara canis</name>
    <name type="common">Canine roundworm</name>
    <dbReference type="NCBI Taxonomy" id="6265"/>
    <lineage>
        <taxon>Eukaryota</taxon>
        <taxon>Metazoa</taxon>
        <taxon>Ecdysozoa</taxon>
        <taxon>Nematoda</taxon>
        <taxon>Chromadorea</taxon>
        <taxon>Rhabditida</taxon>
        <taxon>Spirurina</taxon>
        <taxon>Ascaridomorpha</taxon>
        <taxon>Ascaridoidea</taxon>
        <taxon>Toxocaridae</taxon>
        <taxon>Toxocara</taxon>
    </lineage>
</organism>
<dbReference type="EMBL" id="UYWY01019372">
    <property type="protein sequence ID" value="VDM36771.1"/>
    <property type="molecule type" value="Genomic_DNA"/>
</dbReference>
<dbReference type="WBParaSite" id="TCNE_0000559501-mRNA-1">
    <property type="protein sequence ID" value="TCNE_0000559501-mRNA-1"/>
    <property type="gene ID" value="TCNE_0000559501"/>
</dbReference>
<protein>
    <submittedName>
        <fullName evidence="4">AAA domain-containing protein</fullName>
    </submittedName>
</protein>
<feature type="compositionally biased region" description="Polar residues" evidence="1">
    <location>
        <begin position="29"/>
        <end position="43"/>
    </location>
</feature>
<accession>A0A183UAS5</accession>
<reference evidence="4" key="1">
    <citation type="submission" date="2016-06" db="UniProtKB">
        <authorList>
            <consortium name="WormBaseParasite"/>
        </authorList>
    </citation>
    <scope>IDENTIFICATION</scope>
</reference>
<evidence type="ECO:0000313" key="3">
    <source>
        <dbReference type="Proteomes" id="UP000050794"/>
    </source>
</evidence>
<proteinExistence type="predicted"/>
<gene>
    <name evidence="2" type="ORF">TCNE_LOCUS5595</name>
</gene>